<dbReference type="Proteomes" id="UP000265631">
    <property type="component" value="Unassembled WGS sequence"/>
</dbReference>
<organism evidence="2 3">
    <name type="scientific">Fusarium flagelliforme</name>
    <dbReference type="NCBI Taxonomy" id="2675880"/>
    <lineage>
        <taxon>Eukaryota</taxon>
        <taxon>Fungi</taxon>
        <taxon>Dikarya</taxon>
        <taxon>Ascomycota</taxon>
        <taxon>Pezizomycotina</taxon>
        <taxon>Sordariomycetes</taxon>
        <taxon>Hypocreomycetidae</taxon>
        <taxon>Hypocreales</taxon>
        <taxon>Nectriaceae</taxon>
        <taxon>Fusarium</taxon>
        <taxon>Fusarium incarnatum-equiseti species complex</taxon>
    </lineage>
</organism>
<evidence type="ECO:0000313" key="2">
    <source>
        <dbReference type="EMBL" id="RFN44187.1"/>
    </source>
</evidence>
<gene>
    <name evidence="2" type="ORF">FIE12Z_11579</name>
</gene>
<evidence type="ECO:0000256" key="1">
    <source>
        <dbReference type="SAM" id="MobiDB-lite"/>
    </source>
</evidence>
<comment type="caution">
    <text evidence="2">The sequence shown here is derived from an EMBL/GenBank/DDBJ whole genome shotgun (WGS) entry which is preliminary data.</text>
</comment>
<evidence type="ECO:0000313" key="3">
    <source>
        <dbReference type="Proteomes" id="UP000265631"/>
    </source>
</evidence>
<dbReference type="AlphaFoldDB" id="A0A395M8E7"/>
<feature type="compositionally biased region" description="Basic residues" evidence="1">
    <location>
        <begin position="63"/>
        <end position="80"/>
    </location>
</feature>
<feature type="compositionally biased region" description="Polar residues" evidence="1">
    <location>
        <begin position="81"/>
        <end position="91"/>
    </location>
</feature>
<protein>
    <submittedName>
        <fullName evidence="2">Uncharacterized protein</fullName>
    </submittedName>
</protein>
<name>A0A395M8E7_9HYPO</name>
<proteinExistence type="predicted"/>
<accession>A0A395M8E7</accession>
<keyword evidence="3" id="KW-1185">Reference proteome</keyword>
<feature type="region of interest" description="Disordered" evidence="1">
    <location>
        <begin position="25"/>
        <end position="104"/>
    </location>
</feature>
<sequence length="192" mass="21775">MARQETQEDSPARALRRRTARMDLSYFNDLPPEQVEALHDRDAAELTTSTPGPSISNQASPKGIRKSPRKSTPSKKKAQSFRRSSTESTLVPDNDQDQVSEEHAAAKKLRQERRKLWDRMEQCEESIEEYQKLLSRGVVVNGVTVNQRADMCEELEKELAQICDRVWDIGGELDAVAHRAHGLLSKQMESSE</sequence>
<reference evidence="2 3" key="1">
    <citation type="journal article" date="2018" name="PLoS Pathog.">
        <title>Evolution of structural diversity of trichothecenes, a family of toxins produced by plant pathogenic and entomopathogenic fungi.</title>
        <authorList>
            <person name="Proctor R.H."/>
            <person name="McCormick S.P."/>
            <person name="Kim H.S."/>
            <person name="Cardoza R.E."/>
            <person name="Stanley A.M."/>
            <person name="Lindo L."/>
            <person name="Kelly A."/>
            <person name="Brown D.W."/>
            <person name="Lee T."/>
            <person name="Vaughan M.M."/>
            <person name="Alexander N.J."/>
            <person name="Busman M."/>
            <person name="Gutierrez S."/>
        </authorList>
    </citation>
    <scope>NUCLEOTIDE SEQUENCE [LARGE SCALE GENOMIC DNA]</scope>
    <source>
        <strain evidence="2 3">NRRL 13405</strain>
    </source>
</reference>
<feature type="compositionally biased region" description="Polar residues" evidence="1">
    <location>
        <begin position="46"/>
        <end position="60"/>
    </location>
</feature>
<dbReference type="EMBL" id="PXXK01000453">
    <property type="protein sequence ID" value="RFN44187.1"/>
    <property type="molecule type" value="Genomic_DNA"/>
</dbReference>